<proteinExistence type="predicted"/>
<comment type="caution">
    <text evidence="1">The sequence shown here is derived from an EMBL/GenBank/DDBJ whole genome shotgun (WGS) entry which is preliminary data.</text>
</comment>
<evidence type="ECO:0000313" key="2">
    <source>
        <dbReference type="Proteomes" id="UP000610527"/>
    </source>
</evidence>
<reference evidence="1 2" key="1">
    <citation type="submission" date="2020-06" db="EMBL/GenBank/DDBJ databases">
        <title>Staphylococcus borealis sp. nov. -A novel member of the Staphylococcaceae family isolated from skin and blood in humans.</title>
        <authorList>
            <person name="Pain M."/>
            <person name="Wolden R."/>
            <person name="Jaen-Luchoro D."/>
            <person name="Salva-Serra F."/>
            <person name="Iglesias B.P."/>
            <person name="Karlsson R."/>
            <person name="Klingenberg C."/>
            <person name="Cavanagh J.P."/>
        </authorList>
    </citation>
    <scope>NUCLEOTIDE SEQUENCE [LARGE SCALE GENOMIC DNA]</scope>
    <source>
        <strain evidence="1 2">58-22</strain>
    </source>
</reference>
<sequence length="54" mass="6236">MKEEKIVGILKIIEGMPKCEWDRIAHEVNKAYSHKTVKVELDSHSCKTIKKLLS</sequence>
<dbReference type="EMBL" id="JABVEG010000011">
    <property type="protein sequence ID" value="NUI83379.1"/>
    <property type="molecule type" value="Genomic_DNA"/>
</dbReference>
<accession>A0ABX2LR60</accession>
<organism evidence="1 2">
    <name type="scientific">Staphylococcus borealis</name>
    <dbReference type="NCBI Taxonomy" id="2742203"/>
    <lineage>
        <taxon>Bacteria</taxon>
        <taxon>Bacillati</taxon>
        <taxon>Bacillota</taxon>
        <taxon>Bacilli</taxon>
        <taxon>Bacillales</taxon>
        <taxon>Staphylococcaceae</taxon>
        <taxon>Staphylococcus</taxon>
    </lineage>
</organism>
<gene>
    <name evidence="1" type="ORF">HUN84_11770</name>
</gene>
<evidence type="ECO:0000313" key="1">
    <source>
        <dbReference type="EMBL" id="NUI83379.1"/>
    </source>
</evidence>
<dbReference type="Proteomes" id="UP000610527">
    <property type="component" value="Unassembled WGS sequence"/>
</dbReference>
<name>A0ABX2LR60_9STAP</name>
<dbReference type="RefSeq" id="WP_174841871.1">
    <property type="nucleotide sequence ID" value="NZ_JABVEG010000011.1"/>
</dbReference>
<protein>
    <submittedName>
        <fullName evidence="1">Uncharacterized protein</fullName>
    </submittedName>
</protein>
<keyword evidence="2" id="KW-1185">Reference proteome</keyword>